<dbReference type="HOGENOM" id="CLU_2561691_0_0_1"/>
<evidence type="ECO:0000313" key="2">
    <source>
        <dbReference type="EnsemblPlants" id="AES58823"/>
    </source>
</evidence>
<dbReference type="EnsemblPlants" id="AES58823">
    <property type="protein sequence ID" value="AES58823"/>
    <property type="gene ID" value="MTR_1g008710"/>
</dbReference>
<keyword evidence="3" id="KW-1185">Reference proteome</keyword>
<evidence type="ECO:0000313" key="1">
    <source>
        <dbReference type="EMBL" id="AES58823.1"/>
    </source>
</evidence>
<dbReference type="PaxDb" id="3880-AES58823"/>
<protein>
    <submittedName>
        <fullName evidence="1">Calcium-dependent lipid-binding-like protein</fullName>
    </submittedName>
</protein>
<reference evidence="2" key="3">
    <citation type="submission" date="2015-04" db="UniProtKB">
        <authorList>
            <consortium name="EnsemblPlants"/>
        </authorList>
    </citation>
    <scope>IDENTIFICATION</scope>
    <source>
        <strain evidence="2">cv. Jemalong A17</strain>
    </source>
</reference>
<dbReference type="STRING" id="3880.G7I522"/>
<reference evidence="1 3" key="1">
    <citation type="journal article" date="2011" name="Nature">
        <title>The Medicago genome provides insight into the evolution of rhizobial symbioses.</title>
        <authorList>
            <person name="Young N.D."/>
            <person name="Debelle F."/>
            <person name="Oldroyd G.E."/>
            <person name="Geurts R."/>
            <person name="Cannon S.B."/>
            <person name="Udvardi M.K."/>
            <person name="Benedito V.A."/>
            <person name="Mayer K.F."/>
            <person name="Gouzy J."/>
            <person name="Schoof H."/>
            <person name="Van de Peer Y."/>
            <person name="Proost S."/>
            <person name="Cook D.R."/>
            <person name="Meyers B.C."/>
            <person name="Spannagl M."/>
            <person name="Cheung F."/>
            <person name="De Mita S."/>
            <person name="Krishnakumar V."/>
            <person name="Gundlach H."/>
            <person name="Zhou S."/>
            <person name="Mudge J."/>
            <person name="Bharti A.K."/>
            <person name="Murray J.D."/>
            <person name="Naoumkina M.A."/>
            <person name="Rosen B."/>
            <person name="Silverstein K.A."/>
            <person name="Tang H."/>
            <person name="Rombauts S."/>
            <person name="Zhao P.X."/>
            <person name="Zhou P."/>
            <person name="Barbe V."/>
            <person name="Bardou P."/>
            <person name="Bechner M."/>
            <person name="Bellec A."/>
            <person name="Berger A."/>
            <person name="Berges H."/>
            <person name="Bidwell S."/>
            <person name="Bisseling T."/>
            <person name="Choisne N."/>
            <person name="Couloux A."/>
            <person name="Denny R."/>
            <person name="Deshpande S."/>
            <person name="Dai X."/>
            <person name="Doyle J.J."/>
            <person name="Dudez A.M."/>
            <person name="Farmer A.D."/>
            <person name="Fouteau S."/>
            <person name="Franken C."/>
            <person name="Gibelin C."/>
            <person name="Gish J."/>
            <person name="Goldstein S."/>
            <person name="Gonzalez A.J."/>
            <person name="Green P.J."/>
            <person name="Hallab A."/>
            <person name="Hartog M."/>
            <person name="Hua A."/>
            <person name="Humphray S.J."/>
            <person name="Jeong D.H."/>
            <person name="Jing Y."/>
            <person name="Jocker A."/>
            <person name="Kenton S.M."/>
            <person name="Kim D.J."/>
            <person name="Klee K."/>
            <person name="Lai H."/>
            <person name="Lang C."/>
            <person name="Lin S."/>
            <person name="Macmil S.L."/>
            <person name="Magdelenat G."/>
            <person name="Matthews L."/>
            <person name="McCorrison J."/>
            <person name="Monaghan E.L."/>
            <person name="Mun J.H."/>
            <person name="Najar F.Z."/>
            <person name="Nicholson C."/>
            <person name="Noirot C."/>
            <person name="O'Bleness M."/>
            <person name="Paule C.R."/>
            <person name="Poulain J."/>
            <person name="Prion F."/>
            <person name="Qin B."/>
            <person name="Qu C."/>
            <person name="Retzel E.F."/>
            <person name="Riddle C."/>
            <person name="Sallet E."/>
            <person name="Samain S."/>
            <person name="Samson N."/>
            <person name="Sanders I."/>
            <person name="Saurat O."/>
            <person name="Scarpelli C."/>
            <person name="Schiex T."/>
            <person name="Segurens B."/>
            <person name="Severin A.J."/>
            <person name="Sherrier D.J."/>
            <person name="Shi R."/>
            <person name="Sims S."/>
            <person name="Singer S.R."/>
            <person name="Sinharoy S."/>
            <person name="Sterck L."/>
            <person name="Viollet A."/>
            <person name="Wang B.B."/>
            <person name="Wang K."/>
            <person name="Wang M."/>
            <person name="Wang X."/>
            <person name="Warfsmann J."/>
            <person name="Weissenbach J."/>
            <person name="White D.D."/>
            <person name="White J.D."/>
            <person name="Wiley G.B."/>
            <person name="Wincker P."/>
            <person name="Xing Y."/>
            <person name="Yang L."/>
            <person name="Yao Z."/>
            <person name="Ying F."/>
            <person name="Zhai J."/>
            <person name="Zhou L."/>
            <person name="Zuber A."/>
            <person name="Denarie J."/>
            <person name="Dixon R.A."/>
            <person name="May G.D."/>
            <person name="Schwartz D.C."/>
            <person name="Rogers J."/>
            <person name="Quetier F."/>
            <person name="Town C.D."/>
            <person name="Roe B.A."/>
        </authorList>
    </citation>
    <scope>NUCLEOTIDE SEQUENCE [LARGE SCALE GENOMIC DNA]</scope>
    <source>
        <strain evidence="1">A17</strain>
        <strain evidence="2 3">cv. Jemalong A17</strain>
    </source>
</reference>
<organism evidence="1 3">
    <name type="scientific">Medicago truncatula</name>
    <name type="common">Barrel medic</name>
    <name type="synonym">Medicago tribuloides</name>
    <dbReference type="NCBI Taxonomy" id="3880"/>
    <lineage>
        <taxon>Eukaryota</taxon>
        <taxon>Viridiplantae</taxon>
        <taxon>Streptophyta</taxon>
        <taxon>Embryophyta</taxon>
        <taxon>Tracheophyta</taxon>
        <taxon>Spermatophyta</taxon>
        <taxon>Magnoliopsida</taxon>
        <taxon>eudicotyledons</taxon>
        <taxon>Gunneridae</taxon>
        <taxon>Pentapetalae</taxon>
        <taxon>rosids</taxon>
        <taxon>fabids</taxon>
        <taxon>Fabales</taxon>
        <taxon>Fabaceae</taxon>
        <taxon>Papilionoideae</taxon>
        <taxon>50 kb inversion clade</taxon>
        <taxon>NPAAA clade</taxon>
        <taxon>Hologalegina</taxon>
        <taxon>IRL clade</taxon>
        <taxon>Trifolieae</taxon>
        <taxon>Medicago</taxon>
    </lineage>
</organism>
<accession>G7I522</accession>
<gene>
    <name evidence="1" type="ordered locus">MTR_1g008710</name>
</gene>
<reference evidence="1 3" key="2">
    <citation type="journal article" date="2014" name="BMC Genomics">
        <title>An improved genome release (version Mt4.0) for the model legume Medicago truncatula.</title>
        <authorList>
            <person name="Tang H."/>
            <person name="Krishnakumar V."/>
            <person name="Bidwell S."/>
            <person name="Rosen B."/>
            <person name="Chan A."/>
            <person name="Zhou S."/>
            <person name="Gentzbittel L."/>
            <person name="Childs K.L."/>
            <person name="Yandell M."/>
            <person name="Gundlach H."/>
            <person name="Mayer K.F."/>
            <person name="Schwartz D.C."/>
            <person name="Town C.D."/>
        </authorList>
    </citation>
    <scope>GENOME REANNOTATION</scope>
    <source>
        <strain evidence="2 3">cv. Jemalong A17</strain>
    </source>
</reference>
<dbReference type="AlphaFoldDB" id="G7I522"/>
<sequence length="82" mass="9271">MMFLPICIGQADGIGDSWQLLLPNSASFLWEDLGRRRSLELLVDAETEFHINVDLAELGVSIIDHIPEEILCLSVQNLVWHI</sequence>
<dbReference type="EMBL" id="CM001217">
    <property type="protein sequence ID" value="AES58823.1"/>
    <property type="molecule type" value="Genomic_DNA"/>
</dbReference>
<evidence type="ECO:0000313" key="3">
    <source>
        <dbReference type="Proteomes" id="UP000002051"/>
    </source>
</evidence>
<name>G7I522_MEDTR</name>
<dbReference type="Proteomes" id="UP000002051">
    <property type="component" value="Unassembled WGS sequence"/>
</dbReference>
<proteinExistence type="predicted"/>